<dbReference type="AlphaFoldDB" id="A0AA93AL60"/>
<evidence type="ECO:0000313" key="2">
    <source>
        <dbReference type="Proteomes" id="UP000256540"/>
    </source>
</evidence>
<sequence>MSFTDMNQGILFSGSKKFRRILNQLTCHKVLRSELINIAITEFQLSEKQASGLIDRGVYQLKQQGLVRSDGRIKNISYQFSFGVLSHPPLHVVNDAALVLSSEKQILEKELAQIRYELEAYQEFLEIIPKQKHKIMKLQQDTVEKLNQLNGKLRAVNQLLSL</sequence>
<organism evidence="1 2">
    <name type="scientific">Pectobacterium aquaticum</name>
    <dbReference type="NCBI Taxonomy" id="2204145"/>
    <lineage>
        <taxon>Bacteria</taxon>
        <taxon>Pseudomonadati</taxon>
        <taxon>Pseudomonadota</taxon>
        <taxon>Gammaproteobacteria</taxon>
        <taxon>Enterobacterales</taxon>
        <taxon>Pectobacteriaceae</taxon>
        <taxon>Pectobacterium</taxon>
    </lineage>
</organism>
<dbReference type="Proteomes" id="UP000256540">
    <property type="component" value="Unassembled WGS sequence"/>
</dbReference>
<gene>
    <name evidence="1" type="ORF">DMB84_012215</name>
</gene>
<comment type="caution">
    <text evidence="1">The sequence shown here is derived from an EMBL/GenBank/DDBJ whole genome shotgun (WGS) entry which is preliminary data.</text>
</comment>
<reference evidence="1 2" key="1">
    <citation type="submission" date="2018-11" db="EMBL/GenBank/DDBJ databases">
        <title>Draft genome sequences of proposed Pectobacterium aquaticum sp. nov. isolated in France from fresh water.</title>
        <authorList>
            <person name="Pedron J."/>
            <person name="Barny M.A."/>
        </authorList>
    </citation>
    <scope>NUCLEOTIDE SEQUENCE [LARGE SCALE GENOMIC DNA]</scope>
    <source>
        <strain evidence="1 2">A127-S21-F16</strain>
    </source>
</reference>
<accession>A0AA93AL60</accession>
<proteinExistence type="predicted"/>
<evidence type="ECO:0000313" key="1">
    <source>
        <dbReference type="EMBL" id="RRO19082.1"/>
    </source>
</evidence>
<dbReference type="EMBL" id="QHJS02000033">
    <property type="protein sequence ID" value="RRO19082.1"/>
    <property type="molecule type" value="Genomic_DNA"/>
</dbReference>
<protein>
    <submittedName>
        <fullName evidence="1">Uncharacterized protein</fullName>
    </submittedName>
</protein>
<dbReference type="RefSeq" id="WP_125226388.1">
    <property type="nucleotide sequence ID" value="NZ_QHJS02000033.1"/>
</dbReference>
<name>A0AA93AL60_9GAMM</name>